<evidence type="ECO:0000313" key="3">
    <source>
        <dbReference type="Proteomes" id="UP001185984"/>
    </source>
</evidence>
<keyword evidence="3" id="KW-1185">Reference proteome</keyword>
<gene>
    <name evidence="2" type="ORF">O0R41_16910</name>
</gene>
<comment type="caution">
    <text evidence="2">The sequence shown here is derived from an EMBL/GenBank/DDBJ whole genome shotgun (WGS) entry which is preliminary data.</text>
</comment>
<keyword evidence="1" id="KW-0472">Membrane</keyword>
<proteinExistence type="predicted"/>
<feature type="transmembrane region" description="Helical" evidence="1">
    <location>
        <begin position="19"/>
        <end position="38"/>
    </location>
</feature>
<accession>A0ABU4A0K6</accession>
<keyword evidence="1" id="KW-0812">Transmembrane</keyword>
<reference evidence="3" key="1">
    <citation type="journal article" date="2022" name="J Environ Chem Eng">
        <title>Biodegradation of petroleum oil using a constructed nonpathogenic and heavy metal-tolerant bacterial consortium isolated from marine sponges.</title>
        <authorList>
            <person name="Dechsakulwatana C."/>
            <person name="Rungsihiranrut A."/>
            <person name="Muangchinda C."/>
            <person name="Ningthoujam R."/>
            <person name="Klankeo P."/>
            <person name="Pinyakong O."/>
        </authorList>
    </citation>
    <scope>NUCLEOTIDE SEQUENCE [LARGE SCALE GENOMIC DNA]</scope>
    <source>
        <strain evidence="3">MO2-4</strain>
    </source>
</reference>
<name>A0ABU4A0K6_9SPHN</name>
<evidence type="ECO:0000313" key="2">
    <source>
        <dbReference type="EMBL" id="MDV5825288.1"/>
    </source>
</evidence>
<protein>
    <submittedName>
        <fullName evidence="2">Uncharacterized protein</fullName>
    </submittedName>
</protein>
<sequence>MATIVNLCDARSALGMRSVLAELGIAISVGILMALQMAGEIVDGESMLDLPDVVNIVVVLGGHGCACRPHRRP</sequence>
<dbReference type="Proteomes" id="UP001185984">
    <property type="component" value="Unassembled WGS sequence"/>
</dbReference>
<keyword evidence="1" id="KW-1133">Transmembrane helix</keyword>
<evidence type="ECO:0000256" key="1">
    <source>
        <dbReference type="SAM" id="Phobius"/>
    </source>
</evidence>
<dbReference type="EMBL" id="JAPTHD010000009">
    <property type="protein sequence ID" value="MDV5825288.1"/>
    <property type="molecule type" value="Genomic_DNA"/>
</dbReference>
<dbReference type="RefSeq" id="WP_063976910.1">
    <property type="nucleotide sequence ID" value="NZ_JAPTHD010000009.1"/>
</dbReference>
<organism evidence="2 3">
    <name type="scientific">Sphingobium naphthae</name>
    <dbReference type="NCBI Taxonomy" id="1886786"/>
    <lineage>
        <taxon>Bacteria</taxon>
        <taxon>Pseudomonadati</taxon>
        <taxon>Pseudomonadota</taxon>
        <taxon>Alphaproteobacteria</taxon>
        <taxon>Sphingomonadales</taxon>
        <taxon>Sphingomonadaceae</taxon>
        <taxon>Sphingobium</taxon>
    </lineage>
</organism>